<gene>
    <name evidence="1" type="ORF">GHO39_02420</name>
</gene>
<dbReference type="Pfam" id="PF11162">
    <property type="entry name" value="DUF2946"/>
    <property type="match status" value="1"/>
</dbReference>
<dbReference type="AlphaFoldDB" id="A0A7X1XD43"/>
<organism evidence="1 2">
    <name type="scientific">Pseudomonas helleri</name>
    <dbReference type="NCBI Taxonomy" id="1608996"/>
    <lineage>
        <taxon>Bacteria</taxon>
        <taxon>Pseudomonadati</taxon>
        <taxon>Pseudomonadota</taxon>
        <taxon>Gammaproteobacteria</taxon>
        <taxon>Pseudomonadales</taxon>
        <taxon>Pseudomonadaceae</taxon>
        <taxon>Pseudomonas</taxon>
    </lineage>
</organism>
<comment type="caution">
    <text evidence="1">The sequence shown here is derived from an EMBL/GenBank/DDBJ whole genome shotgun (WGS) entry which is preliminary data.</text>
</comment>
<reference evidence="1 2" key="1">
    <citation type="submission" date="2019-10" db="EMBL/GenBank/DDBJ databases">
        <title>Evaluation of single-gene subtyping targets for Pseudomonas.</title>
        <authorList>
            <person name="Reichler S.J."/>
            <person name="Orsi R.H."/>
            <person name="Wiedmann M."/>
            <person name="Martin N.H."/>
            <person name="Murphy S.I."/>
        </authorList>
    </citation>
    <scope>NUCLEOTIDE SEQUENCE [LARGE SCALE GENOMIC DNA]</scope>
    <source>
        <strain evidence="1 2">FSL R10-3254</strain>
    </source>
</reference>
<dbReference type="EMBL" id="WIWI01000005">
    <property type="protein sequence ID" value="MQT88021.1"/>
    <property type="molecule type" value="Genomic_DNA"/>
</dbReference>
<evidence type="ECO:0000313" key="1">
    <source>
        <dbReference type="EMBL" id="MQT88021.1"/>
    </source>
</evidence>
<name>A0A7X1XD43_9PSED</name>
<dbReference type="Proteomes" id="UP000489190">
    <property type="component" value="Unassembled WGS sequence"/>
</dbReference>
<proteinExistence type="predicted"/>
<accession>A0A7X1XD43</accession>
<evidence type="ECO:0000313" key="2">
    <source>
        <dbReference type="Proteomes" id="UP000489190"/>
    </source>
</evidence>
<protein>
    <submittedName>
        <fullName evidence="1">Uncharacterized protein</fullName>
    </submittedName>
</protein>
<sequence>MLFSVLHCGLGHGQAIGLTLNDLSGSFCGHWGGVSVPVSFEQWLGDGLAVGVTLDCPMCSHTGLALTPVLLAPADAHTVVHTLKATSRKSWPRRFWPPANPRASPALT</sequence>
<dbReference type="InterPro" id="IPR021333">
    <property type="entry name" value="DUF2946"/>
</dbReference>